<keyword evidence="7 8" id="KW-0066">ATP synthesis</keyword>
<dbReference type="InterPro" id="IPR020547">
    <property type="entry name" value="ATP_synth_F1_esu_C"/>
</dbReference>
<protein>
    <recommendedName>
        <fullName evidence="8">ATP synthase epsilon chain</fullName>
    </recommendedName>
    <alternativeName>
        <fullName evidence="8">ATP synthase F1 sector epsilon subunit</fullName>
    </alternativeName>
    <alternativeName>
        <fullName evidence="8">F-ATPase epsilon subunit</fullName>
    </alternativeName>
</protein>
<dbReference type="InterPro" id="IPR036794">
    <property type="entry name" value="ATP_F1_dsu/esu_C_sf"/>
</dbReference>
<dbReference type="STRING" id="1122142.SAMN02910414_00532"/>
<keyword evidence="4 8" id="KW-0406">Ion transport</keyword>
<keyword evidence="5 8" id="KW-0472">Membrane</keyword>
<dbReference type="Gene3D" id="1.20.5.440">
    <property type="entry name" value="ATP synthase delta/epsilon subunit, C-terminal domain"/>
    <property type="match status" value="1"/>
</dbReference>
<keyword evidence="6 8" id="KW-0139">CF(1)</keyword>
<dbReference type="PANTHER" id="PTHR13822">
    <property type="entry name" value="ATP SYNTHASE DELTA/EPSILON CHAIN"/>
    <property type="match status" value="1"/>
</dbReference>
<sequence length="138" mass="15810">MSSYYLKIIAATGDFFNGRVRSLIVPQFDGQKEILAYHEDMVIAVKGGEVKFQEEGSSEWRVALVGKGFVQIANNRVILLVETAERPEDIDRARAEEAKERAEEQLRQKQSIQEYYHSRASLQRAMARLKFTSGRRNS</sequence>
<accession>A0A1H3GDP4</accession>
<evidence type="ECO:0000256" key="9">
    <source>
        <dbReference type="RuleBase" id="RU003656"/>
    </source>
</evidence>
<comment type="similarity">
    <text evidence="2 8 9">Belongs to the ATPase epsilon chain family.</text>
</comment>
<dbReference type="OrthoDB" id="9804110at2"/>
<evidence type="ECO:0000256" key="7">
    <source>
        <dbReference type="ARBA" id="ARBA00023310"/>
    </source>
</evidence>
<dbReference type="RefSeq" id="WP_022749114.1">
    <property type="nucleotide sequence ID" value="NZ_FNPG01000006.1"/>
</dbReference>
<dbReference type="SUPFAM" id="SSF51344">
    <property type="entry name" value="Epsilon subunit of F1F0-ATP synthase N-terminal domain"/>
    <property type="match status" value="1"/>
</dbReference>
<comment type="subunit">
    <text evidence="8 9">F-type ATPases have 2 components, CF(1) - the catalytic core - and CF(0) - the membrane proton channel. CF(1) has five subunits: alpha(3), beta(3), gamma(1), delta(1), epsilon(1). CF(0) has three main subunits: a, b and c.</text>
</comment>
<feature type="domain" description="ATP synthase F1 complex delta/epsilon subunit N-terminal" evidence="11">
    <location>
        <begin position="6"/>
        <end position="84"/>
    </location>
</feature>
<reference evidence="12 13" key="1">
    <citation type="submission" date="2016-10" db="EMBL/GenBank/DDBJ databases">
        <authorList>
            <person name="de Groot N.N."/>
        </authorList>
    </citation>
    <scope>NUCLEOTIDE SEQUENCE [LARGE SCALE GENOMIC DNA]</scope>
    <source>
        <strain evidence="12 13">DSM 14045</strain>
    </source>
</reference>
<dbReference type="NCBIfam" id="TIGR01216">
    <property type="entry name" value="ATP_synt_epsi"/>
    <property type="match status" value="1"/>
</dbReference>
<evidence type="ECO:0000313" key="12">
    <source>
        <dbReference type="EMBL" id="SDY01170.1"/>
    </source>
</evidence>
<dbReference type="GO" id="GO:0045259">
    <property type="term" value="C:proton-transporting ATP synthase complex"/>
    <property type="evidence" value="ECO:0007669"/>
    <property type="project" value="UniProtKB-KW"/>
</dbReference>
<evidence type="ECO:0000256" key="3">
    <source>
        <dbReference type="ARBA" id="ARBA00022448"/>
    </source>
</evidence>
<dbReference type="Pfam" id="PF00401">
    <property type="entry name" value="ATP-synt_DE"/>
    <property type="match status" value="1"/>
</dbReference>
<keyword evidence="13" id="KW-1185">Reference proteome</keyword>
<dbReference type="Pfam" id="PF02823">
    <property type="entry name" value="ATP-synt_DE_N"/>
    <property type="match status" value="1"/>
</dbReference>
<keyword evidence="3 8" id="KW-0813">Transport</keyword>
<comment type="function">
    <text evidence="8">Produces ATP from ADP in the presence of a proton gradient across the membrane.</text>
</comment>
<evidence type="ECO:0000259" key="10">
    <source>
        <dbReference type="Pfam" id="PF00401"/>
    </source>
</evidence>
<dbReference type="AlphaFoldDB" id="A0A1H3GDP4"/>
<name>A0A1H3GDP4_9FIRM</name>
<evidence type="ECO:0000256" key="2">
    <source>
        <dbReference type="ARBA" id="ARBA00005712"/>
    </source>
</evidence>
<evidence type="ECO:0000256" key="5">
    <source>
        <dbReference type="ARBA" id="ARBA00023136"/>
    </source>
</evidence>
<organism evidence="12 13">
    <name type="scientific">Lachnobacterium bovis DSM 14045</name>
    <dbReference type="NCBI Taxonomy" id="1122142"/>
    <lineage>
        <taxon>Bacteria</taxon>
        <taxon>Bacillati</taxon>
        <taxon>Bacillota</taxon>
        <taxon>Clostridia</taxon>
        <taxon>Lachnospirales</taxon>
        <taxon>Lachnospiraceae</taxon>
        <taxon>Lachnobacterium</taxon>
    </lineage>
</organism>
<dbReference type="GO" id="GO:0046933">
    <property type="term" value="F:proton-transporting ATP synthase activity, rotational mechanism"/>
    <property type="evidence" value="ECO:0007669"/>
    <property type="project" value="UniProtKB-UniRule"/>
</dbReference>
<gene>
    <name evidence="8" type="primary">atpC</name>
    <name evidence="12" type="ORF">SAMN02910414_00532</name>
</gene>
<dbReference type="CDD" id="cd12152">
    <property type="entry name" value="F1-ATPase_delta"/>
    <property type="match status" value="1"/>
</dbReference>
<keyword evidence="8" id="KW-0375">Hydrogen ion transport</keyword>
<dbReference type="InterPro" id="IPR001469">
    <property type="entry name" value="ATP_synth_F1_dsu/esu"/>
</dbReference>
<evidence type="ECO:0000256" key="4">
    <source>
        <dbReference type="ARBA" id="ARBA00023065"/>
    </source>
</evidence>
<dbReference type="EMBL" id="FNPG01000006">
    <property type="protein sequence ID" value="SDY01170.1"/>
    <property type="molecule type" value="Genomic_DNA"/>
</dbReference>
<dbReference type="SUPFAM" id="SSF46604">
    <property type="entry name" value="Epsilon subunit of F1F0-ATP synthase C-terminal domain"/>
    <property type="match status" value="1"/>
</dbReference>
<dbReference type="HAMAP" id="MF_00530">
    <property type="entry name" value="ATP_synth_epsil_bac"/>
    <property type="match status" value="1"/>
</dbReference>
<comment type="subcellular location">
    <subcellularLocation>
        <location evidence="1 8">Cell membrane</location>
        <topology evidence="1 8">Peripheral membrane protein</topology>
    </subcellularLocation>
</comment>
<evidence type="ECO:0000256" key="6">
    <source>
        <dbReference type="ARBA" id="ARBA00023196"/>
    </source>
</evidence>
<evidence type="ECO:0000256" key="1">
    <source>
        <dbReference type="ARBA" id="ARBA00004202"/>
    </source>
</evidence>
<evidence type="ECO:0000256" key="8">
    <source>
        <dbReference type="HAMAP-Rule" id="MF_00530"/>
    </source>
</evidence>
<evidence type="ECO:0000313" key="13">
    <source>
        <dbReference type="Proteomes" id="UP000183918"/>
    </source>
</evidence>
<dbReference type="GO" id="GO:0005524">
    <property type="term" value="F:ATP binding"/>
    <property type="evidence" value="ECO:0007669"/>
    <property type="project" value="UniProtKB-UniRule"/>
</dbReference>
<dbReference type="InterPro" id="IPR036771">
    <property type="entry name" value="ATPsynth_dsu/esu_N"/>
</dbReference>
<keyword evidence="8" id="KW-1003">Cell membrane</keyword>
<dbReference type="PANTHER" id="PTHR13822:SF10">
    <property type="entry name" value="ATP SYNTHASE EPSILON CHAIN, CHLOROPLASTIC"/>
    <property type="match status" value="1"/>
</dbReference>
<dbReference type="Proteomes" id="UP000183918">
    <property type="component" value="Unassembled WGS sequence"/>
</dbReference>
<dbReference type="eggNOG" id="COG0355">
    <property type="taxonomic scope" value="Bacteria"/>
</dbReference>
<proteinExistence type="inferred from homology"/>
<dbReference type="InterPro" id="IPR020546">
    <property type="entry name" value="ATP_synth_F1_dsu/esu_N"/>
</dbReference>
<feature type="domain" description="ATP synthase epsilon subunit C-terminal" evidence="10">
    <location>
        <begin position="88"/>
        <end position="130"/>
    </location>
</feature>
<dbReference type="GO" id="GO:0005886">
    <property type="term" value="C:plasma membrane"/>
    <property type="evidence" value="ECO:0007669"/>
    <property type="project" value="UniProtKB-SubCell"/>
</dbReference>
<evidence type="ECO:0000259" key="11">
    <source>
        <dbReference type="Pfam" id="PF02823"/>
    </source>
</evidence>
<dbReference type="Gene3D" id="2.60.15.10">
    <property type="entry name" value="F0F1 ATP synthase delta/epsilon subunit, N-terminal"/>
    <property type="match status" value="1"/>
</dbReference>